<keyword evidence="2" id="KW-0472">Membrane</keyword>
<evidence type="ECO:0000313" key="3">
    <source>
        <dbReference type="EMBL" id="KKC35917.1"/>
    </source>
</evidence>
<dbReference type="AlphaFoldDB" id="A0A0F5Q4S2"/>
<evidence type="ECO:0000313" key="4">
    <source>
        <dbReference type="Proteomes" id="UP000033411"/>
    </source>
</evidence>
<dbReference type="Proteomes" id="UP000033411">
    <property type="component" value="Unassembled WGS sequence"/>
</dbReference>
<dbReference type="STRING" id="1293439.WH87_15230"/>
<protein>
    <submittedName>
        <fullName evidence="3">Uncharacterized protein</fullName>
    </submittedName>
</protein>
<feature type="transmembrane region" description="Helical" evidence="2">
    <location>
        <begin position="21"/>
        <end position="42"/>
    </location>
</feature>
<evidence type="ECO:0000256" key="1">
    <source>
        <dbReference type="SAM" id="MobiDB-lite"/>
    </source>
</evidence>
<organism evidence="3 4">
    <name type="scientific">Devosia epidermidihirudinis</name>
    <dbReference type="NCBI Taxonomy" id="1293439"/>
    <lineage>
        <taxon>Bacteria</taxon>
        <taxon>Pseudomonadati</taxon>
        <taxon>Pseudomonadota</taxon>
        <taxon>Alphaproteobacteria</taxon>
        <taxon>Hyphomicrobiales</taxon>
        <taxon>Devosiaceae</taxon>
        <taxon>Devosia</taxon>
    </lineage>
</organism>
<name>A0A0F5Q4S2_9HYPH</name>
<keyword evidence="2" id="KW-1133">Transmembrane helix</keyword>
<sequence>MERVGTSHIDKVLVAISWRSALARMLPTLALVAAIGCVAYIIALLTLGQTGRSMALPIALITGFAIFAVVALLLLQRASLAQTARRADFKLHLSEALSTAIDVSPLGTQDNAVARSLRGQAEQIAAGIRVPQAIPIFSRLLAVSLAVLVFAACGAAAAHVYVGGNAAAPAAPAVAEVPPAEPDYSADDIEVLAQLLAEDADRRSSDYLKAVANSLKELAETARSGTTPPTELRAQLEALINHASAGYDGRLPNWLANEPGDPGAVLQSARAFSDARQQAAAERAKMPSEANRPRVSSADMYNLPEDRMSQGATPTPPSGKQMDNAAAQREGSLENSSLAGGEFSAVPMEDEAFESAGSLPVGAASQSGKGESNIAGGGSQALAESKGFLETMADPTETMSISADDTQEGSSIRMHVPTSAVPSASTDLGGDRSGDWARQNAQIVSRQAISPDANAVVARYFNRPAKTDTAQ</sequence>
<reference evidence="3 4" key="1">
    <citation type="submission" date="2015-03" db="EMBL/GenBank/DDBJ databases">
        <authorList>
            <person name="Lepp D."/>
            <person name="Hassan Y.I."/>
            <person name="Li X.-Z."/>
            <person name="Zhou T."/>
        </authorList>
    </citation>
    <scope>NUCLEOTIDE SEQUENCE [LARGE SCALE GENOMIC DNA]</scope>
    <source>
        <strain evidence="3 4">E84</strain>
    </source>
</reference>
<accession>A0A0F5Q4S2</accession>
<feature type="region of interest" description="Disordered" evidence="1">
    <location>
        <begin position="354"/>
        <end position="379"/>
    </location>
</feature>
<gene>
    <name evidence="3" type="ORF">WH87_15230</name>
</gene>
<dbReference type="PATRIC" id="fig|1293439.3.peg.3100"/>
<dbReference type="OrthoDB" id="9845792at2"/>
<proteinExistence type="predicted"/>
<dbReference type="EMBL" id="LANJ01000044">
    <property type="protein sequence ID" value="KKC35917.1"/>
    <property type="molecule type" value="Genomic_DNA"/>
</dbReference>
<feature type="compositionally biased region" description="Polar residues" evidence="1">
    <location>
        <begin position="401"/>
        <end position="410"/>
    </location>
</feature>
<keyword evidence="4" id="KW-1185">Reference proteome</keyword>
<keyword evidence="2" id="KW-0812">Transmembrane</keyword>
<feature type="region of interest" description="Disordered" evidence="1">
    <location>
        <begin position="401"/>
        <end position="435"/>
    </location>
</feature>
<feature type="region of interest" description="Disordered" evidence="1">
    <location>
        <begin position="269"/>
        <end position="338"/>
    </location>
</feature>
<comment type="caution">
    <text evidence="3">The sequence shown here is derived from an EMBL/GenBank/DDBJ whole genome shotgun (WGS) entry which is preliminary data.</text>
</comment>
<feature type="transmembrane region" description="Helical" evidence="2">
    <location>
        <begin position="54"/>
        <end position="75"/>
    </location>
</feature>
<evidence type="ECO:0000256" key="2">
    <source>
        <dbReference type="SAM" id="Phobius"/>
    </source>
</evidence>
<feature type="transmembrane region" description="Helical" evidence="2">
    <location>
        <begin position="140"/>
        <end position="162"/>
    </location>
</feature>
<dbReference type="RefSeq" id="WP_046140723.1">
    <property type="nucleotide sequence ID" value="NZ_LANJ01000044.1"/>
</dbReference>